<evidence type="ECO:0000313" key="5">
    <source>
        <dbReference type="Proteomes" id="UP001321760"/>
    </source>
</evidence>
<organism evidence="4 5">
    <name type="scientific">Podospora aff. communis PSN243</name>
    <dbReference type="NCBI Taxonomy" id="3040156"/>
    <lineage>
        <taxon>Eukaryota</taxon>
        <taxon>Fungi</taxon>
        <taxon>Dikarya</taxon>
        <taxon>Ascomycota</taxon>
        <taxon>Pezizomycotina</taxon>
        <taxon>Sordariomycetes</taxon>
        <taxon>Sordariomycetidae</taxon>
        <taxon>Sordariales</taxon>
        <taxon>Podosporaceae</taxon>
        <taxon>Podospora</taxon>
    </lineage>
</organism>
<dbReference type="SMART" id="SM00484">
    <property type="entry name" value="XPGI"/>
    <property type="match status" value="1"/>
</dbReference>
<evidence type="ECO:0000313" key="4">
    <source>
        <dbReference type="EMBL" id="KAK4444205.1"/>
    </source>
</evidence>
<dbReference type="PRINTS" id="PR00853">
    <property type="entry name" value="XPGRADSUPER"/>
</dbReference>
<gene>
    <name evidence="4" type="ORF">QBC34DRAFT_498468</name>
</gene>
<dbReference type="InterPro" id="IPR029060">
    <property type="entry name" value="PIN-like_dom_sf"/>
</dbReference>
<protein>
    <recommendedName>
        <fullName evidence="3">XPG-I domain-containing protein</fullName>
    </recommendedName>
</protein>
<feature type="compositionally biased region" description="Polar residues" evidence="1">
    <location>
        <begin position="813"/>
        <end position="824"/>
    </location>
</feature>
<dbReference type="GO" id="GO:0006281">
    <property type="term" value="P:DNA repair"/>
    <property type="evidence" value="ECO:0007669"/>
    <property type="project" value="UniProtKB-ARBA"/>
</dbReference>
<dbReference type="EMBL" id="MU865980">
    <property type="protein sequence ID" value="KAK4444205.1"/>
    <property type="molecule type" value="Genomic_DNA"/>
</dbReference>
<name>A0AAV9G750_9PEZI</name>
<keyword evidence="5" id="KW-1185">Reference proteome</keyword>
<dbReference type="GO" id="GO:0003677">
    <property type="term" value="F:DNA binding"/>
    <property type="evidence" value="ECO:0007669"/>
    <property type="project" value="InterPro"/>
</dbReference>
<dbReference type="SUPFAM" id="SSF88723">
    <property type="entry name" value="PIN domain-like"/>
    <property type="match status" value="1"/>
</dbReference>
<feature type="region of interest" description="Disordered" evidence="1">
    <location>
        <begin position="650"/>
        <end position="824"/>
    </location>
</feature>
<feature type="domain" description="XPG-I" evidence="3">
    <location>
        <begin position="349"/>
        <end position="420"/>
    </location>
</feature>
<comment type="caution">
    <text evidence="4">The sequence shown here is derived from an EMBL/GenBank/DDBJ whole genome shotgun (WGS) entry which is preliminary data.</text>
</comment>
<sequence length="824" mass="92760">MLLNIPTIALAALSLSSMASAYVTWLVNYDTNKPTAAENCAELRIVDTGVNGGALTIADWVCNGREHNGDRQWTFDYAGKFNWYSATIHQSSFYYIDGFGITYRTDHGTFYWNTGRMDFKGNGFYSKEGCISSPQERVNCPQCAFLKPNIRHPPISARHRDARIGSNHDNQWACLFFRWEPSVAPVTDLFLGRLWDHIRKATPGRFVSLATLADECSQTNKRPLRIAIDAPLTVFAIRAAIEKVNDDLKKHNGREEISGMNHIVRDFYFQILHLLSAGVEPIFVFDGCEKPTEKGIAHPANIQSFNQIPSVDHSEDDSPDDNGRVRDNATRQSENQLSNVLPLCRLLLKCLGLPYHDALAESEAECVELERLGNVDAILTRDGDTFVFGGRTVLRKERAISQNAMATQFKMEDLENAIPGLRQQDLFLLAMLSGGDYDRGIPGCGVRISLEIIRHPKVFARELDAILTNAALNKECPNTVQERTTTWKKKLADELMYNTAGGFSAKWADVANAINTNAKFPSPKIARYYREQIVSSKLDTLEIPWTNEVDFSGLRRFAKKVFDWRFKFYSGNQATPGMLEVKIIPYNIVRIDYSDETIDPGYKSNLKDYADFKKEQAEWVPKWIVEYGAPGAFRAWEAAQGHKAKLTATQVGVKRPRGRPRKDVHAVGDEDEDGIENPPPKRPRGRPGKGVRAVGHEGKIEDPVPKRPRGRPRKEVTATKKTSPPRTPVMKRDEPQAPSKRKGRVLFKPFAVYFSSDSENDLLVGSQKLPERPQRRNTGTQLEAIDLTGDTDDDFMTDLQVRSKHSESPRLSRWNSSLPSPVSE</sequence>
<keyword evidence="2" id="KW-0732">Signal</keyword>
<dbReference type="InterPro" id="IPR036279">
    <property type="entry name" value="5-3_exonuclease_C_sf"/>
</dbReference>
<dbReference type="PANTHER" id="PTHR11081">
    <property type="entry name" value="FLAP ENDONUCLEASE FAMILY MEMBER"/>
    <property type="match status" value="1"/>
</dbReference>
<evidence type="ECO:0000256" key="2">
    <source>
        <dbReference type="SAM" id="SignalP"/>
    </source>
</evidence>
<dbReference type="InterPro" id="IPR017956">
    <property type="entry name" value="AT_hook_DNA-bd_motif"/>
</dbReference>
<dbReference type="Pfam" id="PF00867">
    <property type="entry name" value="XPG_I"/>
    <property type="match status" value="1"/>
</dbReference>
<dbReference type="PRINTS" id="PR00929">
    <property type="entry name" value="ATHOOK"/>
</dbReference>
<dbReference type="Gene3D" id="3.40.50.1010">
    <property type="entry name" value="5'-nuclease"/>
    <property type="match status" value="1"/>
</dbReference>
<accession>A0AAV9G750</accession>
<feature type="compositionally biased region" description="Basic and acidic residues" evidence="1">
    <location>
        <begin position="694"/>
        <end position="705"/>
    </location>
</feature>
<reference evidence="4" key="1">
    <citation type="journal article" date="2023" name="Mol. Phylogenet. Evol.">
        <title>Genome-scale phylogeny and comparative genomics of the fungal order Sordariales.</title>
        <authorList>
            <person name="Hensen N."/>
            <person name="Bonometti L."/>
            <person name="Westerberg I."/>
            <person name="Brannstrom I.O."/>
            <person name="Guillou S."/>
            <person name="Cros-Aarteil S."/>
            <person name="Calhoun S."/>
            <person name="Haridas S."/>
            <person name="Kuo A."/>
            <person name="Mondo S."/>
            <person name="Pangilinan J."/>
            <person name="Riley R."/>
            <person name="LaButti K."/>
            <person name="Andreopoulos B."/>
            <person name="Lipzen A."/>
            <person name="Chen C."/>
            <person name="Yan M."/>
            <person name="Daum C."/>
            <person name="Ng V."/>
            <person name="Clum A."/>
            <person name="Steindorff A."/>
            <person name="Ohm R.A."/>
            <person name="Martin F."/>
            <person name="Silar P."/>
            <person name="Natvig D.O."/>
            <person name="Lalanne C."/>
            <person name="Gautier V."/>
            <person name="Ament-Velasquez S.L."/>
            <person name="Kruys A."/>
            <person name="Hutchinson M.I."/>
            <person name="Powell A.J."/>
            <person name="Barry K."/>
            <person name="Miller A.N."/>
            <person name="Grigoriev I.V."/>
            <person name="Debuchy R."/>
            <person name="Gladieux P."/>
            <person name="Hiltunen Thoren M."/>
            <person name="Johannesson H."/>
        </authorList>
    </citation>
    <scope>NUCLEOTIDE SEQUENCE</scope>
    <source>
        <strain evidence="4">PSN243</strain>
    </source>
</reference>
<feature type="signal peptide" evidence="2">
    <location>
        <begin position="1"/>
        <end position="21"/>
    </location>
</feature>
<evidence type="ECO:0000256" key="1">
    <source>
        <dbReference type="SAM" id="MobiDB-lite"/>
    </source>
</evidence>
<feature type="region of interest" description="Disordered" evidence="1">
    <location>
        <begin position="307"/>
        <end position="332"/>
    </location>
</feature>
<dbReference type="InterPro" id="IPR006086">
    <property type="entry name" value="XPG-I_dom"/>
</dbReference>
<proteinExistence type="predicted"/>
<dbReference type="Proteomes" id="UP001321760">
    <property type="component" value="Unassembled WGS sequence"/>
</dbReference>
<evidence type="ECO:0000259" key="3">
    <source>
        <dbReference type="SMART" id="SM00484"/>
    </source>
</evidence>
<reference evidence="4" key="2">
    <citation type="submission" date="2023-05" db="EMBL/GenBank/DDBJ databases">
        <authorList>
            <consortium name="Lawrence Berkeley National Laboratory"/>
            <person name="Steindorff A."/>
            <person name="Hensen N."/>
            <person name="Bonometti L."/>
            <person name="Westerberg I."/>
            <person name="Brannstrom I.O."/>
            <person name="Guillou S."/>
            <person name="Cros-Aarteil S."/>
            <person name="Calhoun S."/>
            <person name="Haridas S."/>
            <person name="Kuo A."/>
            <person name="Mondo S."/>
            <person name="Pangilinan J."/>
            <person name="Riley R."/>
            <person name="Labutti K."/>
            <person name="Andreopoulos B."/>
            <person name="Lipzen A."/>
            <person name="Chen C."/>
            <person name="Yanf M."/>
            <person name="Daum C."/>
            <person name="Ng V."/>
            <person name="Clum A."/>
            <person name="Ohm R."/>
            <person name="Martin F."/>
            <person name="Silar P."/>
            <person name="Natvig D."/>
            <person name="Lalanne C."/>
            <person name="Gautier V."/>
            <person name="Ament-Velasquez S.L."/>
            <person name="Kruys A."/>
            <person name="Hutchinson M.I."/>
            <person name="Powell A.J."/>
            <person name="Barry K."/>
            <person name="Miller A.N."/>
            <person name="Grigoriev I.V."/>
            <person name="Debuchy R."/>
            <person name="Gladieux P."/>
            <person name="Thoren M.H."/>
            <person name="Johannesson H."/>
        </authorList>
    </citation>
    <scope>NUCLEOTIDE SEQUENCE</scope>
    <source>
        <strain evidence="4">PSN243</strain>
    </source>
</reference>
<feature type="chain" id="PRO_5043620002" description="XPG-I domain-containing protein" evidence="2">
    <location>
        <begin position="22"/>
        <end position="824"/>
    </location>
</feature>
<dbReference type="AlphaFoldDB" id="A0AAV9G750"/>
<dbReference type="InterPro" id="IPR006084">
    <property type="entry name" value="XPG/Rad2"/>
</dbReference>
<dbReference type="SUPFAM" id="SSF47807">
    <property type="entry name" value="5' to 3' exonuclease, C-terminal subdomain"/>
    <property type="match status" value="1"/>
</dbReference>
<dbReference type="PANTHER" id="PTHR11081:SF75">
    <property type="entry name" value="ENDONUCLEASE, PUTATIVE (AFU_ORTHOLOGUE AFUA_3G13260)-RELATED"/>
    <property type="match status" value="1"/>
</dbReference>
<dbReference type="GO" id="GO:0017108">
    <property type="term" value="F:5'-flap endonuclease activity"/>
    <property type="evidence" value="ECO:0007669"/>
    <property type="project" value="TreeGrafter"/>
</dbReference>
<dbReference type="SMART" id="SM00384">
    <property type="entry name" value="AT_hook"/>
    <property type="match status" value="3"/>
</dbReference>
<dbReference type="CDD" id="cd09870">
    <property type="entry name" value="PIN_YEN1"/>
    <property type="match status" value="1"/>
</dbReference>